<reference evidence="2 3" key="1">
    <citation type="submission" date="2020-08" db="EMBL/GenBank/DDBJ databases">
        <title>Genomic Encyclopedia of Type Strains, Phase IV (KMG-IV): sequencing the most valuable type-strain genomes for metagenomic binning, comparative biology and taxonomic classification.</title>
        <authorList>
            <person name="Goeker M."/>
        </authorList>
    </citation>
    <scope>NUCLEOTIDE SEQUENCE [LARGE SCALE GENOMIC DNA]</scope>
    <source>
        <strain evidence="2 3">DSM 4737</strain>
    </source>
</reference>
<accession>A0A7W9CJP1</accession>
<comment type="caution">
    <text evidence="2">The sequence shown here is derived from an EMBL/GenBank/DDBJ whole genome shotgun (WGS) entry which is preliminary data.</text>
</comment>
<feature type="transmembrane region" description="Helical" evidence="1">
    <location>
        <begin position="88"/>
        <end position="110"/>
    </location>
</feature>
<protein>
    <submittedName>
        <fullName evidence="2">Uncharacterized membrane protein YoaK (UPF0700 family)</fullName>
    </submittedName>
</protein>
<name>A0A7W9CJP1_9CAUL</name>
<keyword evidence="1" id="KW-0472">Membrane</keyword>
<dbReference type="PANTHER" id="PTHR37314">
    <property type="entry name" value="SLR0142 PROTEIN"/>
    <property type="match status" value="1"/>
</dbReference>
<keyword evidence="3" id="KW-1185">Reference proteome</keyword>
<dbReference type="Proteomes" id="UP000545037">
    <property type="component" value="Unassembled WGS sequence"/>
</dbReference>
<dbReference type="InterPro" id="IPR010699">
    <property type="entry name" value="DUF1275"/>
</dbReference>
<dbReference type="EMBL" id="JACHOR010000004">
    <property type="protein sequence ID" value="MBB5746704.1"/>
    <property type="molecule type" value="Genomic_DNA"/>
</dbReference>
<evidence type="ECO:0000313" key="3">
    <source>
        <dbReference type="Proteomes" id="UP000545037"/>
    </source>
</evidence>
<feature type="transmembrane region" description="Helical" evidence="1">
    <location>
        <begin position="162"/>
        <end position="184"/>
    </location>
</feature>
<keyword evidence="1" id="KW-1133">Transmembrane helix</keyword>
<sequence>MKLYTARARALATCLSGLAGFVDAMAYIHLGGFFVSFMSGNTTRLGVSLADGSADAARAGGLLLTFVVGVVLGSMTGQIFLSRRQPAVLLMVALLLAAAAGLSAIGQPWMAAVAMALAMGAENAVFEIDGEVRIGLTYMTGTLVKLGQRITSALLGGDRFGWVPYLLLWMGLAAGGLTGALTYAHLGIGGLWIAAGAAGVLAFLAARMGPDRHPQDLEAV</sequence>
<keyword evidence="1" id="KW-0812">Transmembrane</keyword>
<evidence type="ECO:0000256" key="1">
    <source>
        <dbReference type="SAM" id="Phobius"/>
    </source>
</evidence>
<dbReference type="PANTHER" id="PTHR37314:SF4">
    <property type="entry name" value="UPF0700 TRANSMEMBRANE PROTEIN YOAK"/>
    <property type="match status" value="1"/>
</dbReference>
<gene>
    <name evidence="2" type="ORF">GGR13_002311</name>
</gene>
<proteinExistence type="predicted"/>
<feature type="transmembrane region" description="Helical" evidence="1">
    <location>
        <begin position="191"/>
        <end position="209"/>
    </location>
</feature>
<evidence type="ECO:0000313" key="2">
    <source>
        <dbReference type="EMBL" id="MBB5746704.1"/>
    </source>
</evidence>
<dbReference type="AlphaFoldDB" id="A0A7W9CJP1"/>
<dbReference type="RefSeq" id="WP_183213685.1">
    <property type="nucleotide sequence ID" value="NZ_JACHOR010000004.1"/>
</dbReference>
<dbReference type="Pfam" id="PF06912">
    <property type="entry name" value="DUF1275"/>
    <property type="match status" value="1"/>
</dbReference>
<feature type="transmembrane region" description="Helical" evidence="1">
    <location>
        <begin position="59"/>
        <end position="81"/>
    </location>
</feature>
<organism evidence="2 3">
    <name type="scientific">Brevundimonas variabilis</name>
    <dbReference type="NCBI Taxonomy" id="74312"/>
    <lineage>
        <taxon>Bacteria</taxon>
        <taxon>Pseudomonadati</taxon>
        <taxon>Pseudomonadota</taxon>
        <taxon>Alphaproteobacteria</taxon>
        <taxon>Caulobacterales</taxon>
        <taxon>Caulobacteraceae</taxon>
        <taxon>Brevundimonas</taxon>
    </lineage>
</organism>